<feature type="domain" description="CAAX prenyl protease 2/Lysostaphin resistance protein A-like" evidence="2">
    <location>
        <begin position="162"/>
        <end position="261"/>
    </location>
</feature>
<feature type="transmembrane region" description="Helical" evidence="1">
    <location>
        <begin position="97"/>
        <end position="117"/>
    </location>
</feature>
<protein>
    <recommendedName>
        <fullName evidence="2">CAAX prenyl protease 2/Lysostaphin resistance protein A-like domain-containing protein</fullName>
    </recommendedName>
</protein>
<dbReference type="InterPro" id="IPR003675">
    <property type="entry name" value="Rce1/LyrA-like_dom"/>
</dbReference>
<keyword evidence="1" id="KW-0472">Membrane</keyword>
<feature type="transmembrane region" description="Helical" evidence="1">
    <location>
        <begin position="193"/>
        <end position="215"/>
    </location>
</feature>
<evidence type="ECO:0000313" key="3">
    <source>
        <dbReference type="EMBL" id="EJZ06497.1"/>
    </source>
</evidence>
<dbReference type="HOGENOM" id="CLU_993653_0_0_11"/>
<dbReference type="AlphaFoldDB" id="K0UH11"/>
<feature type="transmembrane region" description="Helical" evidence="1">
    <location>
        <begin position="129"/>
        <end position="149"/>
    </location>
</feature>
<dbReference type="EMBL" id="ALQA01000057">
    <property type="protein sequence ID" value="EJZ06497.1"/>
    <property type="molecule type" value="Genomic_DNA"/>
</dbReference>
<dbReference type="Proteomes" id="UP000006072">
    <property type="component" value="Unassembled WGS sequence"/>
</dbReference>
<keyword evidence="4" id="KW-1185">Reference proteome</keyword>
<reference evidence="3 4" key="1">
    <citation type="journal article" date="2012" name="J. Bacteriol.">
        <title>Complete Genome Sequence of Mycobacterium vaccae Type Strain ATCC 25954.</title>
        <authorList>
            <person name="Ho Y.S."/>
            <person name="Adroub S.A."/>
            <person name="Abadi M."/>
            <person name="Al Alwan B."/>
            <person name="Alkhateeb R."/>
            <person name="Gao G."/>
            <person name="Ragab A."/>
            <person name="Ali S."/>
            <person name="van Soolingen D."/>
            <person name="Bitter W."/>
            <person name="Pain A."/>
            <person name="Abdallah A.M."/>
        </authorList>
    </citation>
    <scope>NUCLEOTIDE SEQUENCE [LARGE SCALE GENOMIC DNA]</scope>
    <source>
        <strain evidence="3 4">ATCC 25954</strain>
    </source>
</reference>
<dbReference type="eggNOG" id="COG1266">
    <property type="taxonomic scope" value="Bacteria"/>
</dbReference>
<gene>
    <name evidence="3" type="ORF">MVAC_21758</name>
</gene>
<name>K0UH11_MYCVA</name>
<keyword evidence="1" id="KW-0812">Transmembrane</keyword>
<dbReference type="Pfam" id="PF02517">
    <property type="entry name" value="Rce1-like"/>
    <property type="match status" value="1"/>
</dbReference>
<accession>K0UH11</accession>
<feature type="transmembrane region" description="Helical" evidence="1">
    <location>
        <begin position="161"/>
        <end position="181"/>
    </location>
</feature>
<evidence type="ECO:0000259" key="2">
    <source>
        <dbReference type="Pfam" id="PF02517"/>
    </source>
</evidence>
<proteinExistence type="predicted"/>
<evidence type="ECO:0000313" key="4">
    <source>
        <dbReference type="Proteomes" id="UP000006072"/>
    </source>
</evidence>
<organism evidence="3 4">
    <name type="scientific">Mycolicibacterium vaccae ATCC 25954</name>
    <dbReference type="NCBI Taxonomy" id="1194972"/>
    <lineage>
        <taxon>Bacteria</taxon>
        <taxon>Bacillati</taxon>
        <taxon>Actinomycetota</taxon>
        <taxon>Actinomycetes</taxon>
        <taxon>Mycobacteriales</taxon>
        <taxon>Mycobacteriaceae</taxon>
        <taxon>Mycolicibacterium</taxon>
    </lineage>
</organism>
<feature type="transmembrane region" description="Helical" evidence="1">
    <location>
        <begin position="221"/>
        <end position="243"/>
    </location>
</feature>
<sequence length="267" mass="29101">MVAAGVSIFVVAALVVAVVGEGQIRFSADTADTIPMWQPWLAAAVGTGLMLVTPTTVPIRDRAGPAAWVALEAFILLALALTFTVALTLLGPEEPNYIALKLGLLLLGPLLMFAVFRRRRAAARRDAPAGWWPLVPALGWAVTYLALSLTHPRTGFEADTLTVIAMVLIGFLLNAVVEELFYRRWLQTRWERVLGGVWPAIIVSSLTWASWHIAIQGTGDWVVDLANVVANQGVTGLFLGLLWQRHRAMWPLLLVHGLMNANPLALF</sequence>
<dbReference type="GO" id="GO:0080120">
    <property type="term" value="P:CAAX-box protein maturation"/>
    <property type="evidence" value="ECO:0007669"/>
    <property type="project" value="UniProtKB-ARBA"/>
</dbReference>
<evidence type="ECO:0000256" key="1">
    <source>
        <dbReference type="SAM" id="Phobius"/>
    </source>
</evidence>
<comment type="caution">
    <text evidence="3">The sequence shown here is derived from an EMBL/GenBank/DDBJ whole genome shotgun (WGS) entry which is preliminary data.</text>
</comment>
<feature type="transmembrane region" description="Helical" evidence="1">
    <location>
        <begin position="69"/>
        <end position="91"/>
    </location>
</feature>
<feature type="transmembrane region" description="Helical" evidence="1">
    <location>
        <begin position="36"/>
        <end position="57"/>
    </location>
</feature>
<dbReference type="GO" id="GO:0004175">
    <property type="term" value="F:endopeptidase activity"/>
    <property type="evidence" value="ECO:0007669"/>
    <property type="project" value="UniProtKB-ARBA"/>
</dbReference>
<dbReference type="PATRIC" id="fig|1194972.3.peg.4340"/>
<keyword evidence="1" id="KW-1133">Transmembrane helix</keyword>